<dbReference type="AlphaFoldDB" id="A0A9E4ZZ61"/>
<dbReference type="RefSeq" id="WP_052376205.1">
    <property type="nucleotide sequence ID" value="NZ_JAPVER010000020.1"/>
</dbReference>
<dbReference type="SUPFAM" id="SSF52091">
    <property type="entry name" value="SpoIIaa-like"/>
    <property type="match status" value="1"/>
</dbReference>
<evidence type="ECO:0000313" key="5">
    <source>
        <dbReference type="Proteomes" id="UP001068021"/>
    </source>
</evidence>
<dbReference type="Proteomes" id="UP001068021">
    <property type="component" value="Unassembled WGS sequence"/>
</dbReference>
<dbReference type="InterPro" id="IPR036513">
    <property type="entry name" value="STAS_dom_sf"/>
</dbReference>
<dbReference type="PROSITE" id="PS50801">
    <property type="entry name" value="STAS"/>
    <property type="match status" value="1"/>
</dbReference>
<evidence type="ECO:0000259" key="2">
    <source>
        <dbReference type="PROSITE" id="PS50801"/>
    </source>
</evidence>
<sequence>MDINTKRINDILQISVKGRLDAFGALELDDAFNNVIKKNDIHILIDMKDVHYLSSAGIRVLLQVNKKLQKRGGDLHLCHVNQYPSEVLEMTGLDNVFLIHSGKENAVSRITQEMDKTAEINWNDAPSYTQNNIELTVYKSSQKSAILKAVGDISKVLFAQLEQKDIYSRKFSETEYSIGLGALGDDINEYMQILGEMITIGGTMVWLPTDGHDTPDFLTPYKDTGNVTIHTGFNAALEGDFNDIMIVKGKNEESFTISTLYAAVFNIARQTQPNFNGVISTAMQADLDEFYSSGVKIAPVKKFAPENHQMITHEDNFKDWMDINSEPKHHWETMISFGVGMDLSGSISTIEKEALHTLFYLNPANTGDNELILHNHAVIFKHIPLKKTCDLDKTIKNIVNKGKFMDMRHLLDNTKIKQAVIGVSYITDIVFENE</sequence>
<dbReference type="CDD" id="cd07043">
    <property type="entry name" value="STAS_anti-anti-sigma_factors"/>
    <property type="match status" value="1"/>
</dbReference>
<protein>
    <submittedName>
        <fullName evidence="3">STAS domain-containing protein</fullName>
    </submittedName>
</protein>
<dbReference type="PANTHER" id="PTHR33495">
    <property type="entry name" value="ANTI-SIGMA FACTOR ANTAGONIST TM_1081-RELATED-RELATED"/>
    <property type="match status" value="1"/>
</dbReference>
<dbReference type="EMBL" id="JAPVER010000020">
    <property type="protein sequence ID" value="MCZ3367007.1"/>
    <property type="molecule type" value="Genomic_DNA"/>
</dbReference>
<gene>
    <name evidence="4" type="ORF">O3H35_14440</name>
    <name evidence="3" type="ORF">O3H54_14055</name>
</gene>
<dbReference type="NCBIfam" id="TIGR00377">
    <property type="entry name" value="ant_ant_sig"/>
    <property type="match status" value="1"/>
</dbReference>
<name>A0A9E4ZZ61_9EURY</name>
<dbReference type="EMBL" id="JAPVES010000030">
    <property type="protein sequence ID" value="MCZ3373846.1"/>
    <property type="molecule type" value="Genomic_DNA"/>
</dbReference>
<proteinExistence type="inferred from homology"/>
<keyword evidence="5" id="KW-1185">Reference proteome</keyword>
<reference evidence="3" key="1">
    <citation type="submission" date="2022-12" db="EMBL/GenBank/DDBJ databases">
        <title>Reclassification of two methanogenic archaea species isolated from the Kolyma lowland permafrost.</title>
        <authorList>
            <person name="Trubitsyn V.E."/>
            <person name="Rivkina E.M."/>
            <person name="Shcherbakova V.A."/>
        </authorList>
    </citation>
    <scope>NUCLEOTIDE SEQUENCE</scope>
    <source>
        <strain evidence="3">M2</strain>
        <strain evidence="4">MK4</strain>
    </source>
</reference>
<evidence type="ECO:0000313" key="4">
    <source>
        <dbReference type="EMBL" id="MCZ3373846.1"/>
    </source>
</evidence>
<dbReference type="PANTHER" id="PTHR33495:SF2">
    <property type="entry name" value="ANTI-SIGMA FACTOR ANTAGONIST TM_1081-RELATED"/>
    <property type="match status" value="1"/>
</dbReference>
<dbReference type="InterPro" id="IPR002645">
    <property type="entry name" value="STAS_dom"/>
</dbReference>
<comment type="caution">
    <text evidence="3">The sequence shown here is derived from an EMBL/GenBank/DDBJ whole genome shotgun (WGS) entry which is preliminary data.</text>
</comment>
<comment type="similarity">
    <text evidence="1">Belongs to the anti-sigma-factor antagonist family.</text>
</comment>
<dbReference type="Pfam" id="PF01740">
    <property type="entry name" value="STAS"/>
    <property type="match status" value="1"/>
</dbReference>
<dbReference type="GO" id="GO:0043856">
    <property type="term" value="F:anti-sigma factor antagonist activity"/>
    <property type="evidence" value="ECO:0007669"/>
    <property type="project" value="InterPro"/>
</dbReference>
<dbReference type="InterPro" id="IPR003658">
    <property type="entry name" value="Anti-sigma_ant"/>
</dbReference>
<evidence type="ECO:0000256" key="1">
    <source>
        <dbReference type="ARBA" id="ARBA00009013"/>
    </source>
</evidence>
<organism evidence="3 5">
    <name type="scientific">Methanobacterium veterum</name>
    <dbReference type="NCBI Taxonomy" id="408577"/>
    <lineage>
        <taxon>Archaea</taxon>
        <taxon>Methanobacteriati</taxon>
        <taxon>Methanobacteriota</taxon>
        <taxon>Methanomada group</taxon>
        <taxon>Methanobacteria</taxon>
        <taxon>Methanobacteriales</taxon>
        <taxon>Methanobacteriaceae</taxon>
        <taxon>Methanobacterium</taxon>
    </lineage>
</organism>
<evidence type="ECO:0000313" key="3">
    <source>
        <dbReference type="EMBL" id="MCZ3367007.1"/>
    </source>
</evidence>
<accession>A0A9E4ZZ61</accession>
<dbReference type="Gene3D" id="3.30.750.24">
    <property type="entry name" value="STAS domain"/>
    <property type="match status" value="1"/>
</dbReference>
<dbReference type="Proteomes" id="UP001074446">
    <property type="component" value="Unassembled WGS sequence"/>
</dbReference>
<feature type="domain" description="STAS" evidence="2">
    <location>
        <begin position="1"/>
        <end position="110"/>
    </location>
</feature>